<reference evidence="3" key="2">
    <citation type="submission" date="2013-04" db="EMBL/GenBank/DDBJ databases">
        <title>Genomic mechanisms accounting for the adaptation to parasitism in nematode-trapping fungi.</title>
        <authorList>
            <person name="Ahren D.G."/>
        </authorList>
    </citation>
    <scope>NUCLEOTIDE SEQUENCE [LARGE SCALE GENOMIC DNA]</scope>
    <source>
        <strain evidence="3">CBS 200.50</strain>
    </source>
</reference>
<feature type="domain" description="F-box" evidence="1">
    <location>
        <begin position="60"/>
        <end position="100"/>
    </location>
</feature>
<proteinExistence type="predicted"/>
<name>S8ASE2_DACHA</name>
<dbReference type="AlphaFoldDB" id="S8ASE2"/>
<dbReference type="Pfam" id="PF00646">
    <property type="entry name" value="F-box"/>
    <property type="match status" value="1"/>
</dbReference>
<sequence>MEEDKPVAAAPISLPTEIHIQILSHLPAIFHPQCMRVCHLWYNILSELRRHDLGPLLSKLPNHIHGNILYRLDWEYHAQCMAASSTWASILQLKSLKRARYSNVSTNPPFIRLFQGYRCSMNFTLNLHDCGDEGENMNLISAHLTDGMLMMANPHFRERKMIALISLNLAGNPIMDDPLLDWEQFVVEPPSTREGTPDGICIDVLKPSEVEMQEITFSEQGTPSRGQVWYYKDHPQMKGLSLGGLGRFLVKCLKREAGRFDAYPVVTIEAYLENVLPYVFFELAVKDESGQRM</sequence>
<accession>S8ASE2</accession>
<dbReference type="EMBL" id="AQGS01000003">
    <property type="protein sequence ID" value="EPS45895.1"/>
    <property type="molecule type" value="Genomic_DNA"/>
</dbReference>
<dbReference type="SUPFAM" id="SSF81383">
    <property type="entry name" value="F-box domain"/>
    <property type="match status" value="2"/>
</dbReference>
<feature type="domain" description="F-box" evidence="1">
    <location>
        <begin position="14"/>
        <end position="53"/>
    </location>
</feature>
<dbReference type="HOGENOM" id="CLU_950011_0_0_1"/>
<dbReference type="SMART" id="SM00256">
    <property type="entry name" value="FBOX"/>
    <property type="match status" value="2"/>
</dbReference>
<evidence type="ECO:0000313" key="2">
    <source>
        <dbReference type="EMBL" id="EPS45895.1"/>
    </source>
</evidence>
<organism evidence="2 3">
    <name type="scientific">Dactylellina haptotyla (strain CBS 200.50)</name>
    <name type="common">Nematode-trapping fungus</name>
    <name type="synonym">Monacrosporium haptotylum</name>
    <dbReference type="NCBI Taxonomy" id="1284197"/>
    <lineage>
        <taxon>Eukaryota</taxon>
        <taxon>Fungi</taxon>
        <taxon>Dikarya</taxon>
        <taxon>Ascomycota</taxon>
        <taxon>Pezizomycotina</taxon>
        <taxon>Orbiliomycetes</taxon>
        <taxon>Orbiliales</taxon>
        <taxon>Orbiliaceae</taxon>
        <taxon>Dactylellina</taxon>
    </lineage>
</organism>
<comment type="caution">
    <text evidence="2">The sequence shown here is derived from an EMBL/GenBank/DDBJ whole genome shotgun (WGS) entry which is preliminary data.</text>
</comment>
<gene>
    <name evidence="2" type="ORF">H072_193</name>
</gene>
<evidence type="ECO:0000313" key="3">
    <source>
        <dbReference type="Proteomes" id="UP000015100"/>
    </source>
</evidence>
<dbReference type="CDD" id="cd09917">
    <property type="entry name" value="F-box_SF"/>
    <property type="match status" value="1"/>
</dbReference>
<evidence type="ECO:0000259" key="1">
    <source>
        <dbReference type="SMART" id="SM00256"/>
    </source>
</evidence>
<dbReference type="OrthoDB" id="10441339at2759"/>
<dbReference type="InterPro" id="IPR001810">
    <property type="entry name" value="F-box_dom"/>
</dbReference>
<dbReference type="Proteomes" id="UP000015100">
    <property type="component" value="Unassembled WGS sequence"/>
</dbReference>
<dbReference type="Gene3D" id="1.20.1280.50">
    <property type="match status" value="1"/>
</dbReference>
<reference evidence="2 3" key="1">
    <citation type="journal article" date="2013" name="PLoS Genet.">
        <title>Genomic mechanisms accounting for the adaptation to parasitism in nematode-trapping fungi.</title>
        <authorList>
            <person name="Meerupati T."/>
            <person name="Andersson K.M."/>
            <person name="Friman E."/>
            <person name="Kumar D."/>
            <person name="Tunlid A."/>
            <person name="Ahren D."/>
        </authorList>
    </citation>
    <scope>NUCLEOTIDE SEQUENCE [LARGE SCALE GENOMIC DNA]</scope>
    <source>
        <strain evidence="2 3">CBS 200.50</strain>
    </source>
</reference>
<keyword evidence="3" id="KW-1185">Reference proteome</keyword>
<protein>
    <recommendedName>
        <fullName evidence="1">F-box domain-containing protein</fullName>
    </recommendedName>
</protein>
<dbReference type="InterPro" id="IPR036047">
    <property type="entry name" value="F-box-like_dom_sf"/>
</dbReference>